<feature type="transmembrane region" description="Helical" evidence="8">
    <location>
        <begin position="91"/>
        <end position="109"/>
    </location>
</feature>
<comment type="caution">
    <text evidence="9">The sequence shown here is derived from an EMBL/GenBank/DDBJ whole genome shotgun (WGS) entry which is preliminary data.</text>
</comment>
<dbReference type="Pfam" id="PF03916">
    <property type="entry name" value="NrfD"/>
    <property type="match status" value="1"/>
</dbReference>
<evidence type="ECO:0000256" key="8">
    <source>
        <dbReference type="SAM" id="Phobius"/>
    </source>
</evidence>
<keyword evidence="10" id="KW-1185">Reference proteome</keyword>
<accession>A0A3A4F8B2</accession>
<dbReference type="GO" id="GO:0005886">
    <property type="term" value="C:plasma membrane"/>
    <property type="evidence" value="ECO:0007669"/>
    <property type="project" value="UniProtKB-SubCell"/>
</dbReference>
<evidence type="ECO:0000313" key="10">
    <source>
        <dbReference type="Proteomes" id="UP000266615"/>
    </source>
</evidence>
<sequence>MTTSQHDHHRPPEPSRNGRRGRKAAEGAREIPMVEKPQFSSYYGRAVVKAPPWGDEIAAYLFLGGLAGGSSLLSLGAQVTGSRTLQRNARLTALGAVGLGTVALVHDLGRPERFLYMLRTFKITSPMSVGSWVLTSFSTGAGVTAAVEVDRLTSQRLPLGPLRPVLYALEGPAEAQTALLAAPLCSYTGPLLSNTAVPTWNAARDELPFVFVSSAALAASGAALVSTPVRDTQPARALSALAAVGDVISMKLMKQRMHPAEAEPLQTGAPGTMLKWAERLAVGGAAGAVLLGRYRAPAVASGALMMGASALTRIGILRAGIASARDPRHTIEPQKARLQARQADGVVHDSITTAG</sequence>
<dbReference type="Gene3D" id="1.20.1630.10">
    <property type="entry name" value="Formate dehydrogenase/DMSO reductase domain"/>
    <property type="match status" value="1"/>
</dbReference>
<evidence type="ECO:0000256" key="2">
    <source>
        <dbReference type="ARBA" id="ARBA00008929"/>
    </source>
</evidence>
<keyword evidence="6 8" id="KW-0472">Membrane</keyword>
<dbReference type="AlphaFoldDB" id="A0A3A4F8B2"/>
<evidence type="ECO:0000313" key="9">
    <source>
        <dbReference type="EMBL" id="RJN31457.1"/>
    </source>
</evidence>
<keyword evidence="3" id="KW-1003">Cell membrane</keyword>
<gene>
    <name evidence="9" type="ORF">D3250_11575</name>
</gene>
<evidence type="ECO:0000256" key="3">
    <source>
        <dbReference type="ARBA" id="ARBA00022475"/>
    </source>
</evidence>
<proteinExistence type="inferred from homology"/>
<feature type="region of interest" description="Disordered" evidence="7">
    <location>
        <begin position="1"/>
        <end position="29"/>
    </location>
</feature>
<keyword evidence="5 8" id="KW-1133">Transmembrane helix</keyword>
<dbReference type="PANTHER" id="PTHR34856:SF2">
    <property type="entry name" value="PROTEIN NRFD"/>
    <property type="match status" value="1"/>
</dbReference>
<keyword evidence="4 8" id="KW-0812">Transmembrane</keyword>
<comment type="subcellular location">
    <subcellularLocation>
        <location evidence="1">Cell membrane</location>
        <topology evidence="1">Multi-pass membrane protein</topology>
    </subcellularLocation>
</comment>
<feature type="transmembrane region" description="Helical" evidence="8">
    <location>
        <begin position="57"/>
        <end position="79"/>
    </location>
</feature>
<evidence type="ECO:0000256" key="5">
    <source>
        <dbReference type="ARBA" id="ARBA00022989"/>
    </source>
</evidence>
<evidence type="ECO:0000256" key="1">
    <source>
        <dbReference type="ARBA" id="ARBA00004651"/>
    </source>
</evidence>
<dbReference type="OrthoDB" id="112837at2"/>
<organism evidence="9 10">
    <name type="scientific">Nesterenkonia natronophila</name>
    <dbReference type="NCBI Taxonomy" id="2174932"/>
    <lineage>
        <taxon>Bacteria</taxon>
        <taxon>Bacillati</taxon>
        <taxon>Actinomycetota</taxon>
        <taxon>Actinomycetes</taxon>
        <taxon>Micrococcales</taxon>
        <taxon>Micrococcaceae</taxon>
        <taxon>Nesterenkonia</taxon>
    </lineage>
</organism>
<comment type="similarity">
    <text evidence="2">Belongs to the NrfD family.</text>
</comment>
<name>A0A3A4F8B2_9MICC</name>
<dbReference type="Proteomes" id="UP000266615">
    <property type="component" value="Unassembled WGS sequence"/>
</dbReference>
<dbReference type="InterPro" id="IPR005614">
    <property type="entry name" value="NrfD-like"/>
</dbReference>
<protein>
    <submittedName>
        <fullName evidence="9">Nitrite reductase</fullName>
    </submittedName>
</protein>
<dbReference type="InterPro" id="IPR052049">
    <property type="entry name" value="Electron_transfer_protein"/>
</dbReference>
<dbReference type="PANTHER" id="PTHR34856">
    <property type="entry name" value="PROTEIN NRFD"/>
    <property type="match status" value="1"/>
</dbReference>
<evidence type="ECO:0000256" key="7">
    <source>
        <dbReference type="SAM" id="MobiDB-lite"/>
    </source>
</evidence>
<reference evidence="9 10" key="1">
    <citation type="submission" date="2018-09" db="EMBL/GenBank/DDBJ databases">
        <title>Nesterenkonia natronophila sp. nov., an alkaliphilic actinobacteriume isolated from a soda lake, and emended description of the genus Nesterenkonia.</title>
        <authorList>
            <person name="Menes R.J."/>
            <person name="Iriarte A."/>
        </authorList>
    </citation>
    <scope>NUCLEOTIDE SEQUENCE [LARGE SCALE GENOMIC DNA]</scope>
    <source>
        <strain evidence="9 10">M8</strain>
    </source>
</reference>
<dbReference type="EMBL" id="QYZP01000003">
    <property type="protein sequence ID" value="RJN31457.1"/>
    <property type="molecule type" value="Genomic_DNA"/>
</dbReference>
<evidence type="ECO:0000256" key="6">
    <source>
        <dbReference type="ARBA" id="ARBA00023136"/>
    </source>
</evidence>
<evidence type="ECO:0000256" key="4">
    <source>
        <dbReference type="ARBA" id="ARBA00022692"/>
    </source>
</evidence>